<gene>
    <name evidence="1" type="ORF">FWK35_00027398</name>
</gene>
<sequence length="120" mass="13697">MIYGFTVRFGFLIDIGIRSFGWMDGFFEGSFVDWASFEVSSMFLSTNWTFGRILLIFRTHFCKVVFTTFNAFRFVTKISTKNKVLVSDNNPFRRPVGCTMRCNGLDLQIGEAGGPMSRSV</sequence>
<keyword evidence="2" id="KW-1185">Reference proteome</keyword>
<reference evidence="1 2" key="1">
    <citation type="submission" date="2019-08" db="EMBL/GenBank/DDBJ databases">
        <title>Whole genome of Aphis craccivora.</title>
        <authorList>
            <person name="Voronova N.V."/>
            <person name="Shulinski R.S."/>
            <person name="Bandarenka Y.V."/>
            <person name="Zhorov D.G."/>
            <person name="Warner D."/>
        </authorList>
    </citation>
    <scope>NUCLEOTIDE SEQUENCE [LARGE SCALE GENOMIC DNA]</scope>
    <source>
        <strain evidence="1">180601</strain>
        <tissue evidence="1">Whole Body</tissue>
    </source>
</reference>
<comment type="caution">
    <text evidence="1">The sequence shown here is derived from an EMBL/GenBank/DDBJ whole genome shotgun (WGS) entry which is preliminary data.</text>
</comment>
<organism evidence="1 2">
    <name type="scientific">Aphis craccivora</name>
    <name type="common">Cowpea aphid</name>
    <dbReference type="NCBI Taxonomy" id="307492"/>
    <lineage>
        <taxon>Eukaryota</taxon>
        <taxon>Metazoa</taxon>
        <taxon>Ecdysozoa</taxon>
        <taxon>Arthropoda</taxon>
        <taxon>Hexapoda</taxon>
        <taxon>Insecta</taxon>
        <taxon>Pterygota</taxon>
        <taxon>Neoptera</taxon>
        <taxon>Paraneoptera</taxon>
        <taxon>Hemiptera</taxon>
        <taxon>Sternorrhyncha</taxon>
        <taxon>Aphidomorpha</taxon>
        <taxon>Aphidoidea</taxon>
        <taxon>Aphididae</taxon>
        <taxon>Aphidini</taxon>
        <taxon>Aphis</taxon>
        <taxon>Aphis</taxon>
    </lineage>
</organism>
<evidence type="ECO:0000313" key="2">
    <source>
        <dbReference type="Proteomes" id="UP000478052"/>
    </source>
</evidence>
<name>A0A6G0YYD6_APHCR</name>
<dbReference type="AlphaFoldDB" id="A0A6G0YYD6"/>
<accession>A0A6G0YYD6</accession>
<dbReference type="EMBL" id="VUJU01001941">
    <property type="protein sequence ID" value="KAF0763202.1"/>
    <property type="molecule type" value="Genomic_DNA"/>
</dbReference>
<proteinExistence type="predicted"/>
<dbReference type="Proteomes" id="UP000478052">
    <property type="component" value="Unassembled WGS sequence"/>
</dbReference>
<evidence type="ECO:0000313" key="1">
    <source>
        <dbReference type="EMBL" id="KAF0763202.1"/>
    </source>
</evidence>
<protein>
    <submittedName>
        <fullName evidence="1">Uncharacterized protein</fullName>
    </submittedName>
</protein>